<dbReference type="AlphaFoldDB" id="A0A166Z4H2"/>
<sequence>MSKRLLLIFGRSLVAIPKGLFPATGVKDTSSVQECPVPQNALHDDKAVKTQHLGEDEDQDHADVQARLLPDADAGAELEKARVQGLLLHEVVGDDDGGDEAVDGEDLGHDGAEHVLHHAFRAEDAGGEDGARGLCGAVGGAEDGEDHGCRAAQRAEEGLCVERRAIHACENEVVHAGGRRCENGLHLQMTDLEKLLRKVGSSLTGLVDGAGVGLPPCQDSLRIRYSVLFIPQVPAGRPTTTRWTPHAYCCCLDADAVIMLKCPPWRVTDT</sequence>
<protein>
    <submittedName>
        <fullName evidence="1">Uncharacterized protein</fullName>
    </submittedName>
</protein>
<comment type="caution">
    <text evidence="1">The sequence shown here is derived from an EMBL/GenBank/DDBJ whole genome shotgun (WGS) entry which is preliminary data.</text>
</comment>
<organism evidence="1 2">
    <name type="scientific">Colletotrichum tofieldiae</name>
    <dbReference type="NCBI Taxonomy" id="708197"/>
    <lineage>
        <taxon>Eukaryota</taxon>
        <taxon>Fungi</taxon>
        <taxon>Dikarya</taxon>
        <taxon>Ascomycota</taxon>
        <taxon>Pezizomycotina</taxon>
        <taxon>Sordariomycetes</taxon>
        <taxon>Hypocreomycetidae</taxon>
        <taxon>Glomerellales</taxon>
        <taxon>Glomerellaceae</taxon>
        <taxon>Colletotrichum</taxon>
        <taxon>Colletotrichum spaethianum species complex</taxon>
    </lineage>
</organism>
<reference evidence="1 2" key="1">
    <citation type="submission" date="2015-06" db="EMBL/GenBank/DDBJ databases">
        <title>Survival trade-offs in plant roots during colonization by closely related pathogenic and mutualistic fungi.</title>
        <authorList>
            <person name="Hacquard S."/>
            <person name="Kracher B."/>
            <person name="Hiruma K."/>
            <person name="Weinman A."/>
            <person name="Muench P."/>
            <person name="Garrido Oter R."/>
            <person name="Ver Loren van Themaat E."/>
            <person name="Dallerey J.-F."/>
            <person name="Damm U."/>
            <person name="Henrissat B."/>
            <person name="Lespinet O."/>
            <person name="Thon M."/>
            <person name="Kemen E."/>
            <person name="McHardy A.C."/>
            <person name="Schulze-Lefert P."/>
            <person name="O'Connell R.J."/>
        </authorList>
    </citation>
    <scope>NUCLEOTIDE SEQUENCE [LARGE SCALE GENOMIC DNA]</scope>
    <source>
        <strain evidence="1 2">0861</strain>
    </source>
</reference>
<evidence type="ECO:0000313" key="1">
    <source>
        <dbReference type="EMBL" id="KZL78420.1"/>
    </source>
</evidence>
<gene>
    <name evidence="1" type="ORF">CT0861_13179</name>
</gene>
<keyword evidence="2" id="KW-1185">Reference proteome</keyword>
<evidence type="ECO:0000313" key="2">
    <source>
        <dbReference type="Proteomes" id="UP000076552"/>
    </source>
</evidence>
<accession>A0A166Z4H2</accession>
<proteinExistence type="predicted"/>
<name>A0A166Z4H2_9PEZI</name>
<dbReference type="EMBL" id="LFIV01000002">
    <property type="protein sequence ID" value="KZL78420.1"/>
    <property type="molecule type" value="Genomic_DNA"/>
</dbReference>
<dbReference type="Proteomes" id="UP000076552">
    <property type="component" value="Unassembled WGS sequence"/>
</dbReference>